<evidence type="ECO:0000256" key="2">
    <source>
        <dbReference type="ARBA" id="ARBA00022527"/>
    </source>
</evidence>
<dbReference type="GO" id="GO:0035556">
    <property type="term" value="P:intracellular signal transduction"/>
    <property type="evidence" value="ECO:0007669"/>
    <property type="project" value="TreeGrafter"/>
</dbReference>
<feature type="region of interest" description="Disordered" evidence="8">
    <location>
        <begin position="822"/>
        <end position="884"/>
    </location>
</feature>
<feature type="compositionally biased region" description="Low complexity" evidence="8">
    <location>
        <begin position="661"/>
        <end position="672"/>
    </location>
</feature>
<dbReference type="GO" id="GO:0005737">
    <property type="term" value="C:cytoplasm"/>
    <property type="evidence" value="ECO:0007669"/>
    <property type="project" value="TreeGrafter"/>
</dbReference>
<keyword evidence="11" id="KW-1185">Reference proteome</keyword>
<feature type="region of interest" description="Disordered" evidence="8">
    <location>
        <begin position="471"/>
        <end position="490"/>
    </location>
</feature>
<protein>
    <submittedName>
        <fullName evidence="10">Protein kinase domain-containing protein</fullName>
        <ecNumber evidence="10">2.7.11.1</ecNumber>
    </submittedName>
</protein>
<feature type="region of interest" description="Disordered" evidence="8">
    <location>
        <begin position="659"/>
        <end position="684"/>
    </location>
</feature>
<feature type="region of interest" description="Disordered" evidence="8">
    <location>
        <begin position="551"/>
        <end position="645"/>
    </location>
</feature>
<dbReference type="GO" id="GO:0005524">
    <property type="term" value="F:ATP binding"/>
    <property type="evidence" value="ECO:0007669"/>
    <property type="project" value="UniProtKB-UniRule"/>
</dbReference>
<evidence type="ECO:0000256" key="4">
    <source>
        <dbReference type="ARBA" id="ARBA00022741"/>
    </source>
</evidence>
<evidence type="ECO:0000256" key="3">
    <source>
        <dbReference type="ARBA" id="ARBA00022679"/>
    </source>
</evidence>
<feature type="compositionally biased region" description="Polar residues" evidence="8">
    <location>
        <begin position="583"/>
        <end position="599"/>
    </location>
</feature>
<evidence type="ECO:0000256" key="1">
    <source>
        <dbReference type="ARBA" id="ARBA00010791"/>
    </source>
</evidence>
<evidence type="ECO:0000256" key="7">
    <source>
        <dbReference type="PROSITE-ProRule" id="PRU10141"/>
    </source>
</evidence>
<gene>
    <name evidence="10" type="ORF">ATC70_006932</name>
</gene>
<dbReference type="InterPro" id="IPR011009">
    <property type="entry name" value="Kinase-like_dom_sf"/>
</dbReference>
<dbReference type="PROSITE" id="PS50011">
    <property type="entry name" value="PROTEIN_KINASE_DOM"/>
    <property type="match status" value="1"/>
</dbReference>
<dbReference type="PROSITE" id="PS00108">
    <property type="entry name" value="PROTEIN_KINASE_ST"/>
    <property type="match status" value="1"/>
</dbReference>
<feature type="domain" description="Protein kinase" evidence="9">
    <location>
        <begin position="50"/>
        <end position="326"/>
    </location>
</feature>
<name>A0AAN7HQ75_9FUNG</name>
<evidence type="ECO:0000256" key="5">
    <source>
        <dbReference type="ARBA" id="ARBA00022777"/>
    </source>
</evidence>
<dbReference type="Gene3D" id="1.10.510.10">
    <property type="entry name" value="Transferase(Phosphotransferase) domain 1"/>
    <property type="match status" value="1"/>
</dbReference>
<dbReference type="EMBL" id="JASEJX010000038">
    <property type="protein sequence ID" value="KAK4509630.1"/>
    <property type="molecule type" value="Genomic_DNA"/>
</dbReference>
<feature type="compositionally biased region" description="Polar residues" evidence="8">
    <location>
        <begin position="863"/>
        <end position="878"/>
    </location>
</feature>
<dbReference type="SMART" id="SM00220">
    <property type="entry name" value="S_TKc"/>
    <property type="match status" value="1"/>
</dbReference>
<feature type="compositionally biased region" description="Polar residues" evidence="8">
    <location>
        <begin position="822"/>
        <end position="842"/>
    </location>
</feature>
<comment type="caution">
    <text evidence="10">The sequence shown here is derived from an EMBL/GenBank/DDBJ whole genome shotgun (WGS) entry which is preliminary data.</text>
</comment>
<dbReference type="Proteomes" id="UP001304243">
    <property type="component" value="Unassembled WGS sequence"/>
</dbReference>
<dbReference type="SUPFAM" id="SSF56112">
    <property type="entry name" value="Protein kinase-like (PK-like)"/>
    <property type="match status" value="1"/>
</dbReference>
<dbReference type="AlphaFoldDB" id="A0AAN7HQ75"/>
<dbReference type="EC" id="2.7.11.1" evidence="10"/>
<dbReference type="GeneID" id="89950618"/>
<comment type="similarity">
    <text evidence="1">Belongs to the protein kinase superfamily. CAMK Ser/Thr protein kinase family. NIM1 subfamily.</text>
</comment>
<feature type="region of interest" description="Disordered" evidence="8">
    <location>
        <begin position="1"/>
        <end position="31"/>
    </location>
</feature>
<feature type="compositionally biased region" description="Low complexity" evidence="8">
    <location>
        <begin position="7"/>
        <end position="25"/>
    </location>
</feature>
<proteinExistence type="inferred from homology"/>
<dbReference type="GO" id="GO:0000226">
    <property type="term" value="P:microtubule cytoskeleton organization"/>
    <property type="evidence" value="ECO:0007669"/>
    <property type="project" value="TreeGrafter"/>
</dbReference>
<dbReference type="InterPro" id="IPR000719">
    <property type="entry name" value="Prot_kinase_dom"/>
</dbReference>
<evidence type="ECO:0000259" key="9">
    <source>
        <dbReference type="PROSITE" id="PS50011"/>
    </source>
</evidence>
<dbReference type="PANTHER" id="PTHR24346:SF82">
    <property type="entry name" value="KP78A-RELATED"/>
    <property type="match status" value="1"/>
</dbReference>
<organism evidence="10 11">
    <name type="scientific">Mucor velutinosus</name>
    <dbReference type="NCBI Taxonomy" id="708070"/>
    <lineage>
        <taxon>Eukaryota</taxon>
        <taxon>Fungi</taxon>
        <taxon>Fungi incertae sedis</taxon>
        <taxon>Mucoromycota</taxon>
        <taxon>Mucoromycotina</taxon>
        <taxon>Mucoromycetes</taxon>
        <taxon>Mucorales</taxon>
        <taxon>Mucorineae</taxon>
        <taxon>Mucoraceae</taxon>
        <taxon>Mucor</taxon>
    </lineage>
</organism>
<keyword evidence="5 10" id="KW-0418">Kinase</keyword>
<evidence type="ECO:0000313" key="11">
    <source>
        <dbReference type="Proteomes" id="UP001304243"/>
    </source>
</evidence>
<dbReference type="RefSeq" id="XP_064676296.1">
    <property type="nucleotide sequence ID" value="XM_064826198.1"/>
</dbReference>
<sequence>MVAEFLQNQQQQHQQQQHQQQQQQQSDMMKNDTIAREQQRSVPIKMIGNYTLQQSIGKGSMGKVKLATHNVTGEKIAIKIVPRANLQILNAPNHHTNGKSIQQIAKEKAREENREVRTIREAHIMMLLKHPNIVGMKDLVLQGPYFYILMDYVNGGQLLHYIVKRQRLSDRRTRQFSRQIVSALDYLHRNSIVHRDLKIENIMIDKSGRHIKIIDFGLSNLFCPERQLTTYCGSLYFAAPELLKANPYSGPEVDVWSLGVVIYVMATGSVPFDDKSMPGLHDKIKRGQVTYPAHLGDECKNLLSRIFVTDPSQRIIMTDIIHHPWMNKDAAPINNYMPPSRKPLKLPLNPKVIERMSQGFNLGSPDEIERRLTLIIQSPVYHDAVKHIADCHARKTLTPPLNYGEINFGIVYDDPQSVPAAYHPFLSLYYLASEKLAATEYEAHHHRVPIRSSLSRKASVESMGGYSSARSSQASLVGADEHTSSNSPRLLTEVPLSHTPVIPPQTAGIKLPGNGSMSGFVSQPAAIGSTNYLSRIQRWLRSSLSTHHLVDDSKNSANHISAPPSPPQRVEDVKHADVDPIMYSSSSSANTSRLPTPSHSTDDKGNTGSHSPNESFHSTSNVEALSTADKQQQQSTLPAAPNGSKSLFRKLSHAVFRKNSSKSLNKKTSNLSATNTVSDQNTSEEEVASVAIIEPTPSVKPAMDDQVPPPVPPKDFKYTYMALPRDAPGAVKSNRNSQQLPPGMSIATVTSRQTAHTIDISAININSQNTHTNGTGAITPTTSNFTTTTPTNLHTNPNTSHIPTPIASKMAKYDDVPRVQAQQNDSGYLSQPTPNISRSASMATHHRRRGSVSKLTGKIGSWLNRSSSFNQHGGNSSRLNRHDA</sequence>
<feature type="compositionally biased region" description="Polar residues" evidence="8">
    <location>
        <begin position="606"/>
        <end position="637"/>
    </location>
</feature>
<evidence type="ECO:0000256" key="6">
    <source>
        <dbReference type="ARBA" id="ARBA00022840"/>
    </source>
</evidence>
<feature type="binding site" evidence="7">
    <location>
        <position position="79"/>
    </location>
    <ligand>
        <name>ATP</name>
        <dbReference type="ChEBI" id="CHEBI:30616"/>
    </ligand>
</feature>
<reference evidence="10 11" key="1">
    <citation type="submission" date="2022-11" db="EMBL/GenBank/DDBJ databases">
        <title>Mucor velutinosus strain NIH1002 WGS.</title>
        <authorList>
            <person name="Subramanian P."/>
            <person name="Mullikin J.C."/>
            <person name="Segre J.A."/>
            <person name="Zelazny A.M."/>
        </authorList>
    </citation>
    <scope>NUCLEOTIDE SEQUENCE [LARGE SCALE GENOMIC DNA]</scope>
    <source>
        <strain evidence="10 11">NIH1002</strain>
    </source>
</reference>
<dbReference type="InterPro" id="IPR008271">
    <property type="entry name" value="Ser/Thr_kinase_AS"/>
</dbReference>
<evidence type="ECO:0000256" key="8">
    <source>
        <dbReference type="SAM" id="MobiDB-lite"/>
    </source>
</evidence>
<dbReference type="Pfam" id="PF00069">
    <property type="entry name" value="Pkinase"/>
    <property type="match status" value="1"/>
</dbReference>
<dbReference type="GO" id="GO:0004674">
    <property type="term" value="F:protein serine/threonine kinase activity"/>
    <property type="evidence" value="ECO:0007669"/>
    <property type="project" value="UniProtKB-KW"/>
</dbReference>
<feature type="compositionally biased region" description="Basic and acidic residues" evidence="8">
    <location>
        <begin position="569"/>
        <end position="578"/>
    </location>
</feature>
<keyword evidence="3 10" id="KW-0808">Transferase</keyword>
<keyword evidence="6 7" id="KW-0067">ATP-binding</keyword>
<keyword evidence="4 7" id="KW-0547">Nucleotide-binding</keyword>
<dbReference type="PROSITE" id="PS00107">
    <property type="entry name" value="PROTEIN_KINASE_ATP"/>
    <property type="match status" value="1"/>
</dbReference>
<accession>A0AAN7HQ75</accession>
<evidence type="ECO:0000313" key="10">
    <source>
        <dbReference type="EMBL" id="KAK4509630.1"/>
    </source>
</evidence>
<keyword evidence="2" id="KW-0723">Serine/threonine-protein kinase</keyword>
<dbReference type="FunFam" id="1.10.510.10:FF:000571">
    <property type="entry name" value="Maternal embryonic leucine zipper kinase"/>
    <property type="match status" value="1"/>
</dbReference>
<dbReference type="InterPro" id="IPR017441">
    <property type="entry name" value="Protein_kinase_ATP_BS"/>
</dbReference>
<dbReference type="PANTHER" id="PTHR24346">
    <property type="entry name" value="MAP/MICROTUBULE AFFINITY-REGULATING KINASE"/>
    <property type="match status" value="1"/>
</dbReference>